<sequence>MMNGFDNLSFNQLFGGADELQKLLNAQSKVNTGNSDAEFITRMSSSSPHSDKLDSPDTGIALGDYSSHSPDQAVSPSDRDETPTSLVSPSDSNEEEKIVKQEPNEEFEEEILTEDQRLQRQILRLTGMEVLNGFTETKSEEIKSTPSTPVAFPNMMSQLSQHLSSPPPFPPGFQQQIQQLMAQGGGPLQAFGLPTPNFPGILPPMTASSSFSAAPPIIPSMTASGATNPDGTPAPQKRKRQRRNPVWPYFDVIDGTARCKQCLYSTKSVFSTNLKVHLRSHHRADYDKVIEAEDALNLNALLLSGNAGGLLGGRAQKRQLPPMTSSILHTINKLATQAAKGDESNALNSVLRQTLAAGNLQQQMQQAAKTLPFNMQNAAAQLQANFMGRQLADALQGHGNPVAQPPKTPTPVHHPQSPIAPLPPTPLSAASTPSTPTTPAPSSAPVIAEQFFKQFNIFPAALGGLQSPSLEAPQPKRRRLRRHPVWMFFRDLEDRMVGCISCNFRTGSAFSTNLKMHLKAHHKEDYHKVMKLEDEMRIEEGILHPNKIKSELIDFIRGGGNASQIMPGTHQQTGSPTAPRPSPLVQQFISQTLNGCQANSHDEAFEGNQKNGATADIVTGCALDEETLSKLSMGDRLAALVGGFNPASEESTASSGEVADNMASDLLTRLGLIPPKKEENAMSELRRAAERVAAASRPANRAVCNLADVRSVLTGASDTKTSSSASSEGEDVRKNHRDRALAKLVSQYDFLLGNSLFRDFVHVLAPDYEVPEMDQLVELHEGSQSPQEHTEDGQIPIHMPALLQ</sequence>
<evidence type="ECO:0000256" key="2">
    <source>
        <dbReference type="ARBA" id="ARBA00022771"/>
    </source>
</evidence>
<dbReference type="InterPro" id="IPR003656">
    <property type="entry name" value="Znf_BED"/>
</dbReference>
<feature type="compositionally biased region" description="Low complexity" evidence="5">
    <location>
        <begin position="427"/>
        <end position="443"/>
    </location>
</feature>
<feature type="domain" description="BED-type" evidence="6">
    <location>
        <begin position="241"/>
        <end position="289"/>
    </location>
</feature>
<feature type="region of interest" description="Disordered" evidence="5">
    <location>
        <begin position="221"/>
        <end position="243"/>
    </location>
</feature>
<evidence type="ECO:0000313" key="8">
    <source>
        <dbReference type="WBParaSite" id="MBELARI_LOCUS10772"/>
    </source>
</evidence>
<evidence type="ECO:0000256" key="5">
    <source>
        <dbReference type="SAM" id="MobiDB-lite"/>
    </source>
</evidence>
<proteinExistence type="predicted"/>
<feature type="region of interest" description="Disordered" evidence="5">
    <location>
        <begin position="396"/>
        <end position="443"/>
    </location>
</feature>
<dbReference type="Proteomes" id="UP000887575">
    <property type="component" value="Unassembled WGS sequence"/>
</dbReference>
<evidence type="ECO:0000256" key="4">
    <source>
        <dbReference type="PROSITE-ProRule" id="PRU00027"/>
    </source>
</evidence>
<dbReference type="GO" id="GO:0005634">
    <property type="term" value="C:nucleus"/>
    <property type="evidence" value="ECO:0007669"/>
    <property type="project" value="TreeGrafter"/>
</dbReference>
<keyword evidence="1" id="KW-0479">Metal-binding</keyword>
<feature type="compositionally biased region" description="Polar residues" evidence="5">
    <location>
        <begin position="66"/>
        <end position="75"/>
    </location>
</feature>
<dbReference type="InterPro" id="IPR036236">
    <property type="entry name" value="Znf_C2H2_sf"/>
</dbReference>
<feature type="compositionally biased region" description="Low complexity" evidence="5">
    <location>
        <begin position="716"/>
        <end position="727"/>
    </location>
</feature>
<evidence type="ECO:0000256" key="3">
    <source>
        <dbReference type="ARBA" id="ARBA00022833"/>
    </source>
</evidence>
<organism evidence="7 8">
    <name type="scientific">Mesorhabditis belari</name>
    <dbReference type="NCBI Taxonomy" id="2138241"/>
    <lineage>
        <taxon>Eukaryota</taxon>
        <taxon>Metazoa</taxon>
        <taxon>Ecdysozoa</taxon>
        <taxon>Nematoda</taxon>
        <taxon>Chromadorea</taxon>
        <taxon>Rhabditida</taxon>
        <taxon>Rhabditina</taxon>
        <taxon>Rhabditomorpha</taxon>
        <taxon>Rhabditoidea</taxon>
        <taxon>Rhabditidae</taxon>
        <taxon>Mesorhabditinae</taxon>
        <taxon>Mesorhabditis</taxon>
    </lineage>
</organism>
<dbReference type="SUPFAM" id="SSF57667">
    <property type="entry name" value="beta-beta-alpha zinc fingers"/>
    <property type="match status" value="2"/>
</dbReference>
<dbReference type="PANTHER" id="PTHR34396:SF25">
    <property type="entry name" value="BOUNDARY ELEMENT ASSOCIATED FACTOR"/>
    <property type="match status" value="1"/>
</dbReference>
<dbReference type="AlphaFoldDB" id="A0AAF3EA26"/>
<accession>A0AAF3EA26</accession>
<feature type="region of interest" description="Disordered" evidence="5">
    <location>
        <begin position="716"/>
        <end position="735"/>
    </location>
</feature>
<keyword evidence="2 4" id="KW-0863">Zinc-finger</keyword>
<evidence type="ECO:0000259" key="6">
    <source>
        <dbReference type="PROSITE" id="PS50808"/>
    </source>
</evidence>
<dbReference type="GO" id="GO:0008270">
    <property type="term" value="F:zinc ion binding"/>
    <property type="evidence" value="ECO:0007669"/>
    <property type="project" value="UniProtKB-KW"/>
</dbReference>
<keyword evidence="3" id="KW-0862">Zinc</keyword>
<keyword evidence="7" id="KW-1185">Reference proteome</keyword>
<evidence type="ECO:0000313" key="7">
    <source>
        <dbReference type="Proteomes" id="UP000887575"/>
    </source>
</evidence>
<evidence type="ECO:0000256" key="1">
    <source>
        <dbReference type="ARBA" id="ARBA00022723"/>
    </source>
</evidence>
<feature type="region of interest" description="Disordered" evidence="5">
    <location>
        <begin position="41"/>
        <end position="108"/>
    </location>
</feature>
<protein>
    <submittedName>
        <fullName evidence="8">BED-type domain-containing protein</fullName>
    </submittedName>
</protein>
<dbReference type="WBParaSite" id="MBELARI_LOCUS10772">
    <property type="protein sequence ID" value="MBELARI_LOCUS10772"/>
    <property type="gene ID" value="MBELARI_LOCUS10772"/>
</dbReference>
<dbReference type="InterPro" id="IPR053031">
    <property type="entry name" value="Cuticle_assoc_protein"/>
</dbReference>
<dbReference type="GO" id="GO:0006357">
    <property type="term" value="P:regulation of transcription by RNA polymerase II"/>
    <property type="evidence" value="ECO:0007669"/>
    <property type="project" value="TreeGrafter"/>
</dbReference>
<dbReference type="PROSITE" id="PS50808">
    <property type="entry name" value="ZF_BED"/>
    <property type="match status" value="1"/>
</dbReference>
<feature type="region of interest" description="Disordered" evidence="5">
    <location>
        <begin position="780"/>
        <end position="804"/>
    </location>
</feature>
<reference evidence="8" key="1">
    <citation type="submission" date="2024-02" db="UniProtKB">
        <authorList>
            <consortium name="WormBaseParasite"/>
        </authorList>
    </citation>
    <scope>IDENTIFICATION</scope>
</reference>
<dbReference type="PANTHER" id="PTHR34396">
    <property type="entry name" value="OS03G0264950 PROTEIN-RELATED"/>
    <property type="match status" value="1"/>
</dbReference>
<dbReference type="GO" id="GO:1990837">
    <property type="term" value="F:sequence-specific double-stranded DNA binding"/>
    <property type="evidence" value="ECO:0007669"/>
    <property type="project" value="TreeGrafter"/>
</dbReference>
<name>A0AAF3EA26_9BILA</name>